<keyword evidence="1" id="KW-0812">Transmembrane</keyword>
<dbReference type="EMBL" id="CP007739">
    <property type="protein sequence ID" value="AIE59348.1"/>
    <property type="molecule type" value="Genomic_DNA"/>
</dbReference>
<keyword evidence="3" id="KW-1185">Reference proteome</keyword>
<dbReference type="RefSeq" id="WP_004433608.1">
    <property type="nucleotide sequence ID" value="NZ_ADWW01000002.1"/>
</dbReference>
<evidence type="ECO:0000313" key="2">
    <source>
        <dbReference type="EMBL" id="AIE59348.1"/>
    </source>
</evidence>
<reference evidence="2 3" key="1">
    <citation type="journal article" date="2015" name="BMC Genomics">
        <title>Transcriptome analysis of thermophilic methylotrophic Bacillus methanolicus MGA3 using RNA-sequencing provides detailed insights into its previously uncharted transcriptional landscape.</title>
        <authorList>
            <person name="Irla M."/>
            <person name="Neshat A."/>
            <person name="Brautaset T."/>
            <person name="Ruckert C."/>
            <person name="Kalinowski J."/>
            <person name="Wendisch V.F."/>
        </authorList>
    </citation>
    <scope>NUCLEOTIDE SEQUENCE [LARGE SCALE GENOMIC DNA]</scope>
    <source>
        <strain evidence="3">MGA3 / ATCC 53907</strain>
    </source>
</reference>
<name>I3E7Q6_BACMM</name>
<evidence type="ECO:0000256" key="1">
    <source>
        <dbReference type="SAM" id="Phobius"/>
    </source>
</evidence>
<feature type="transmembrane region" description="Helical" evidence="1">
    <location>
        <begin position="12"/>
        <end position="30"/>
    </location>
</feature>
<dbReference type="HOGENOM" id="CLU_197308_0_0_9"/>
<gene>
    <name evidence="2" type="ORF">BMMGA3_04540</name>
</gene>
<organism evidence="2 3">
    <name type="scientific">Bacillus methanolicus (strain MGA3 / ATCC 53907)</name>
    <dbReference type="NCBI Taxonomy" id="796606"/>
    <lineage>
        <taxon>Bacteria</taxon>
        <taxon>Bacillati</taxon>
        <taxon>Bacillota</taxon>
        <taxon>Bacilli</taxon>
        <taxon>Bacillales</taxon>
        <taxon>Bacillaceae</taxon>
        <taxon>Bacillus</taxon>
    </lineage>
</organism>
<keyword evidence="1" id="KW-0472">Membrane</keyword>
<protein>
    <submittedName>
        <fullName evidence="2">Uncharacterized protein</fullName>
    </submittedName>
</protein>
<sequence>MVGFLTDFTMFALLVIGITAIMGVFTNGIGEKLFGVKRKSEFVDQSLRVQNGWKTVGGKKG</sequence>
<proteinExistence type="predicted"/>
<evidence type="ECO:0000313" key="3">
    <source>
        <dbReference type="Proteomes" id="UP000027602"/>
    </source>
</evidence>
<keyword evidence="1" id="KW-1133">Transmembrane helix</keyword>
<dbReference type="eggNOG" id="ENOG50334XV">
    <property type="taxonomic scope" value="Bacteria"/>
</dbReference>
<dbReference type="OrthoDB" id="2888596at2"/>
<dbReference type="Proteomes" id="UP000027602">
    <property type="component" value="Chromosome"/>
</dbReference>
<accession>I3E7Q6</accession>
<dbReference type="KEGG" id="bmet:BMMGA3_04540"/>
<dbReference type="AlphaFoldDB" id="I3E7Q6"/>